<comment type="similarity">
    <text evidence="8">Belongs to the insect chemoreceptor superfamily. Gustatory receptor (GR) family.</text>
</comment>
<organism evidence="9">
    <name type="scientific">Musca domestica</name>
    <name type="common">House fly</name>
    <dbReference type="NCBI Taxonomy" id="7370"/>
    <lineage>
        <taxon>Eukaryota</taxon>
        <taxon>Metazoa</taxon>
        <taxon>Ecdysozoa</taxon>
        <taxon>Arthropoda</taxon>
        <taxon>Hexapoda</taxon>
        <taxon>Insecta</taxon>
        <taxon>Pterygota</taxon>
        <taxon>Neoptera</taxon>
        <taxon>Endopterygota</taxon>
        <taxon>Diptera</taxon>
        <taxon>Brachycera</taxon>
        <taxon>Muscomorpha</taxon>
        <taxon>Muscoidea</taxon>
        <taxon>Muscidae</taxon>
        <taxon>Musca</taxon>
    </lineage>
</organism>
<feature type="transmembrane region" description="Helical" evidence="8">
    <location>
        <begin position="181"/>
        <end position="202"/>
    </location>
</feature>
<evidence type="ECO:0000256" key="4">
    <source>
        <dbReference type="ARBA" id="ARBA00022989"/>
    </source>
</evidence>
<feature type="transmembrane region" description="Helical" evidence="8">
    <location>
        <begin position="53"/>
        <end position="73"/>
    </location>
</feature>
<evidence type="ECO:0000256" key="1">
    <source>
        <dbReference type="ARBA" id="ARBA00004651"/>
    </source>
</evidence>
<dbReference type="GO" id="GO:0030425">
    <property type="term" value="C:dendrite"/>
    <property type="evidence" value="ECO:0007669"/>
    <property type="project" value="TreeGrafter"/>
</dbReference>
<feature type="transmembrane region" description="Helical" evidence="8">
    <location>
        <begin position="93"/>
        <end position="112"/>
    </location>
</feature>
<feature type="transmembrane region" description="Helical" evidence="8">
    <location>
        <begin position="279"/>
        <end position="300"/>
    </location>
</feature>
<dbReference type="eggNOG" id="ENOG502T9CD">
    <property type="taxonomic scope" value="Eukaryota"/>
</dbReference>
<comment type="caution">
    <text evidence="8">Lacks conserved residue(s) required for the propagation of feature annotation.</text>
</comment>
<dbReference type="VEuPathDB" id="VectorBase:MDOA007502"/>
<comment type="subcellular location">
    <subcellularLocation>
        <location evidence="1 8">Cell membrane</location>
        <topology evidence="1 8">Multi-pass membrane protein</topology>
    </subcellularLocation>
</comment>
<evidence type="ECO:0000256" key="7">
    <source>
        <dbReference type="ARBA" id="ARBA00023224"/>
    </source>
</evidence>
<feature type="transmembrane region" description="Helical" evidence="8">
    <location>
        <begin position="20"/>
        <end position="41"/>
    </location>
</feature>
<keyword evidence="4 8" id="KW-1133">Transmembrane helix</keyword>
<dbReference type="GO" id="GO:0043025">
    <property type="term" value="C:neuronal cell body"/>
    <property type="evidence" value="ECO:0007669"/>
    <property type="project" value="TreeGrafter"/>
</dbReference>
<reference evidence="9" key="1">
    <citation type="submission" date="2020-05" db="UniProtKB">
        <authorList>
            <consortium name="EnsemblMetazoa"/>
        </authorList>
    </citation>
    <scope>IDENTIFICATION</scope>
    <source>
        <strain evidence="9">Aabys</strain>
    </source>
</reference>
<dbReference type="PANTHER" id="PTHR21143">
    <property type="entry name" value="INVERTEBRATE GUSTATORY RECEPTOR"/>
    <property type="match status" value="1"/>
</dbReference>
<accession>A0A1I8MQU1</accession>
<dbReference type="VEuPathDB" id="VectorBase:MDOMA2_018435"/>
<keyword evidence="5 8" id="KW-0472">Membrane</keyword>
<evidence type="ECO:0000256" key="2">
    <source>
        <dbReference type="ARBA" id="ARBA00022475"/>
    </source>
</evidence>
<protein>
    <recommendedName>
        <fullName evidence="8">Gustatory receptor</fullName>
    </recommendedName>
</protein>
<proteinExistence type="inferred from homology"/>
<feature type="transmembrane region" description="Helical" evidence="8">
    <location>
        <begin position="392"/>
        <end position="411"/>
    </location>
</feature>
<dbReference type="AlphaFoldDB" id="A0A1I8MQU1"/>
<feature type="transmembrane region" description="Helical" evidence="8">
    <location>
        <begin position="312"/>
        <end position="335"/>
    </location>
</feature>
<keyword evidence="2 8" id="KW-1003">Cell membrane</keyword>
<evidence type="ECO:0000256" key="3">
    <source>
        <dbReference type="ARBA" id="ARBA00022692"/>
    </source>
</evidence>
<dbReference type="GO" id="GO:0005886">
    <property type="term" value="C:plasma membrane"/>
    <property type="evidence" value="ECO:0007669"/>
    <property type="project" value="UniProtKB-SubCell"/>
</dbReference>
<comment type="function">
    <text evidence="8">Gustatory receptor which mediates acceptance or avoidance behavior, depending on its substrates.</text>
</comment>
<dbReference type="InterPro" id="IPR013604">
    <property type="entry name" value="7TM_chemorcpt"/>
</dbReference>
<keyword evidence="3 8" id="KW-0812">Transmembrane</keyword>
<dbReference type="GO" id="GO:0030424">
    <property type="term" value="C:axon"/>
    <property type="evidence" value="ECO:0007669"/>
    <property type="project" value="TreeGrafter"/>
</dbReference>
<name>A0A1I8MQU1_MUSDO</name>
<dbReference type="GO" id="GO:0007165">
    <property type="term" value="P:signal transduction"/>
    <property type="evidence" value="ECO:0007669"/>
    <property type="project" value="UniProtKB-KW"/>
</dbReference>
<keyword evidence="7 8" id="KW-0807">Transducer</keyword>
<dbReference type="GO" id="GO:0033041">
    <property type="term" value="F:sweet taste receptor activity"/>
    <property type="evidence" value="ECO:0007669"/>
    <property type="project" value="TreeGrafter"/>
</dbReference>
<dbReference type="Pfam" id="PF08395">
    <property type="entry name" value="7tm_7"/>
    <property type="match status" value="1"/>
</dbReference>
<evidence type="ECO:0000313" key="9">
    <source>
        <dbReference type="EnsemblMetazoa" id="MDOA007502-PA"/>
    </source>
</evidence>
<evidence type="ECO:0000256" key="5">
    <source>
        <dbReference type="ARBA" id="ARBA00023136"/>
    </source>
</evidence>
<evidence type="ECO:0000256" key="8">
    <source>
        <dbReference type="RuleBase" id="RU363108"/>
    </source>
</evidence>
<keyword evidence="6 8" id="KW-0675">Receptor</keyword>
<dbReference type="PANTHER" id="PTHR21143:SF131">
    <property type="entry name" value="GUSTATORY AND ODORANT RECEPTOR 63A-RELATED"/>
    <property type="match status" value="1"/>
</dbReference>
<evidence type="ECO:0000256" key="6">
    <source>
        <dbReference type="ARBA" id="ARBA00023170"/>
    </source>
</evidence>
<sequence>MKTFHLLVSSILQVSMKRPSRWILAICYYFSLLLGILSFGYDLKTGKVYTSRILSIYCGIINVAMCGILPLIFTQLHLSPGNFLKLHFPLKVRIIVCCIRMVAILLTIFLNWTKRQEFMRTLNYLQDMRSEFRKMWPLSDRVEHYFDRAIVLKFVVGLIANFCISMESSAVGHPNIQWSQFWIGVIDSLAIILSVIMTHYYNTISNVSVMQMVIREELREILLKSQMLSHCRNRNLIKHGIFIRQSEKLAKLLNELASSQYRLEQLVHRINAMYDIQGVCLLITIYLNNMVFVFIWYLLLGKMYVMIQWNQWAALFVPFTFGVIYADLLIFRFGLLRPVDLARETGQLLRDGKLMCLRLDKSLEESFKNFSLQLAKFPIEMKLVGLFKFNRAMVFSIFGSTISNAIVLIQYDYKNNYNE</sequence>
<feature type="transmembrane region" description="Helical" evidence="8">
    <location>
        <begin position="150"/>
        <end position="169"/>
    </location>
</feature>
<dbReference type="EnsemblMetazoa" id="MDOA007502-RA">
    <property type="protein sequence ID" value="MDOA007502-PA"/>
    <property type="gene ID" value="MDOA007502"/>
</dbReference>